<dbReference type="PANTHER" id="PTHR31493">
    <property type="entry name" value="NAZO FAMILY MEMBER"/>
    <property type="match status" value="1"/>
</dbReference>
<proteinExistence type="inferred from homology"/>
<feature type="transmembrane region" description="Helical" evidence="2">
    <location>
        <begin position="92"/>
        <end position="117"/>
    </location>
</feature>
<gene>
    <name evidence="3" type="ORF">V5799_021204</name>
</gene>
<comment type="similarity">
    <text evidence="1">Belongs to the C19orf12 family.</text>
</comment>
<evidence type="ECO:0000256" key="1">
    <source>
        <dbReference type="ARBA" id="ARBA00029457"/>
    </source>
</evidence>
<sequence>MRTMEGCRANCESPSDRAVRLIFPARKWTSASLSGIIALLESSALAGTIIAGMPVRRDEMLDVLCMISNEEKLRVTLKHSARGGLITGASAMAAAVIMGPVGLAVGGALGGCVAAVLMRDKFVSATEIISNMSDHQKDELVAAVQRAFADIEVADAVELVALLCGDIHIKKRIIRAIVDYFHTQMRLEIID</sequence>
<keyword evidence="2" id="KW-0812">Transmembrane</keyword>
<dbReference type="EMBL" id="JARKHS020000234">
    <property type="protein sequence ID" value="KAK8789020.1"/>
    <property type="molecule type" value="Genomic_DNA"/>
</dbReference>
<evidence type="ECO:0000256" key="2">
    <source>
        <dbReference type="SAM" id="Phobius"/>
    </source>
</evidence>
<comment type="caution">
    <text evidence="3">The sequence shown here is derived from an EMBL/GenBank/DDBJ whole genome shotgun (WGS) entry which is preliminary data.</text>
</comment>
<dbReference type="InterPro" id="IPR033369">
    <property type="entry name" value="C19orf12"/>
</dbReference>
<keyword evidence="2" id="KW-0472">Membrane</keyword>
<feature type="transmembrane region" description="Helical" evidence="2">
    <location>
        <begin position="30"/>
        <end position="53"/>
    </location>
</feature>
<keyword evidence="2" id="KW-1133">Transmembrane helix</keyword>
<organism evidence="3 4">
    <name type="scientific">Amblyomma americanum</name>
    <name type="common">Lone star tick</name>
    <dbReference type="NCBI Taxonomy" id="6943"/>
    <lineage>
        <taxon>Eukaryota</taxon>
        <taxon>Metazoa</taxon>
        <taxon>Ecdysozoa</taxon>
        <taxon>Arthropoda</taxon>
        <taxon>Chelicerata</taxon>
        <taxon>Arachnida</taxon>
        <taxon>Acari</taxon>
        <taxon>Parasitiformes</taxon>
        <taxon>Ixodida</taxon>
        <taxon>Ixodoidea</taxon>
        <taxon>Ixodidae</taxon>
        <taxon>Amblyomminae</taxon>
        <taxon>Amblyomma</taxon>
    </lineage>
</organism>
<protein>
    <submittedName>
        <fullName evidence="3">Uncharacterized protein</fullName>
    </submittedName>
</protein>
<dbReference type="Proteomes" id="UP001321473">
    <property type="component" value="Unassembled WGS sequence"/>
</dbReference>
<evidence type="ECO:0000313" key="4">
    <source>
        <dbReference type="Proteomes" id="UP001321473"/>
    </source>
</evidence>
<name>A0AAQ4FP82_AMBAM</name>
<dbReference type="Pfam" id="PF20721">
    <property type="entry name" value="C19orf12"/>
    <property type="match status" value="1"/>
</dbReference>
<reference evidence="3 4" key="1">
    <citation type="journal article" date="2023" name="Arcadia Sci">
        <title>De novo assembly of a long-read Amblyomma americanum tick genome.</title>
        <authorList>
            <person name="Chou S."/>
            <person name="Poskanzer K.E."/>
            <person name="Rollins M."/>
            <person name="Thuy-Boun P.S."/>
        </authorList>
    </citation>
    <scope>NUCLEOTIDE SEQUENCE [LARGE SCALE GENOMIC DNA]</scope>
    <source>
        <strain evidence="3">F_SG_1</strain>
        <tissue evidence="3">Salivary glands</tissue>
    </source>
</reference>
<dbReference type="PANTHER" id="PTHR31493:SF1">
    <property type="entry name" value="PROTEIN C19ORF12"/>
    <property type="match status" value="1"/>
</dbReference>
<accession>A0AAQ4FP82</accession>
<dbReference type="AlphaFoldDB" id="A0AAQ4FP82"/>
<keyword evidence="4" id="KW-1185">Reference proteome</keyword>
<evidence type="ECO:0000313" key="3">
    <source>
        <dbReference type="EMBL" id="KAK8789020.1"/>
    </source>
</evidence>